<dbReference type="EMBL" id="QGKX02001621">
    <property type="protein sequence ID" value="KAF3499956.1"/>
    <property type="molecule type" value="Genomic_DNA"/>
</dbReference>
<reference evidence="1" key="1">
    <citation type="submission" date="2019-12" db="EMBL/GenBank/DDBJ databases">
        <title>Genome sequencing and annotation of Brassica cretica.</title>
        <authorList>
            <person name="Studholme D.J."/>
            <person name="Sarris P."/>
        </authorList>
    </citation>
    <scope>NUCLEOTIDE SEQUENCE</scope>
    <source>
        <strain evidence="1">PFS-109/04</strain>
        <tissue evidence="1">Leaf</tissue>
    </source>
</reference>
<sequence length="146" mass="16750">MKPWSRDESLSLTLNIRSVSATDLYEYESHDKTMIAHVIPFHNIIKAQRHLIDPTATVTTAGLSPPPSSFFCILHHQGSSASSTFPYQKQTKIRFKERDKDRGRERYVEPWWSGGETASMTSNVEKMKRDEGRDLARVERHGGEIF</sequence>
<gene>
    <name evidence="1" type="ORF">F2Q69_00043217</name>
</gene>
<proteinExistence type="predicted"/>
<name>A0A8S9NCV4_BRACR</name>
<organism evidence="1 2">
    <name type="scientific">Brassica cretica</name>
    <name type="common">Mustard</name>
    <dbReference type="NCBI Taxonomy" id="69181"/>
    <lineage>
        <taxon>Eukaryota</taxon>
        <taxon>Viridiplantae</taxon>
        <taxon>Streptophyta</taxon>
        <taxon>Embryophyta</taxon>
        <taxon>Tracheophyta</taxon>
        <taxon>Spermatophyta</taxon>
        <taxon>Magnoliopsida</taxon>
        <taxon>eudicotyledons</taxon>
        <taxon>Gunneridae</taxon>
        <taxon>Pentapetalae</taxon>
        <taxon>rosids</taxon>
        <taxon>malvids</taxon>
        <taxon>Brassicales</taxon>
        <taxon>Brassicaceae</taxon>
        <taxon>Brassiceae</taxon>
        <taxon>Brassica</taxon>
    </lineage>
</organism>
<dbReference type="Proteomes" id="UP000712600">
    <property type="component" value="Unassembled WGS sequence"/>
</dbReference>
<evidence type="ECO:0000313" key="2">
    <source>
        <dbReference type="Proteomes" id="UP000712600"/>
    </source>
</evidence>
<comment type="caution">
    <text evidence="1">The sequence shown here is derived from an EMBL/GenBank/DDBJ whole genome shotgun (WGS) entry which is preliminary data.</text>
</comment>
<accession>A0A8S9NCV4</accession>
<evidence type="ECO:0000313" key="1">
    <source>
        <dbReference type="EMBL" id="KAF3499956.1"/>
    </source>
</evidence>
<dbReference type="AlphaFoldDB" id="A0A8S9NCV4"/>
<protein>
    <submittedName>
        <fullName evidence="1">Uncharacterized protein</fullName>
    </submittedName>
</protein>